<dbReference type="InterPro" id="IPR050228">
    <property type="entry name" value="Carboxylesterase_BioH"/>
</dbReference>
<accession>A0A7W8QI38</accession>
<keyword evidence="3" id="KW-1185">Reference proteome</keyword>
<comment type="caution">
    <text evidence="2">The sequence shown here is derived from an EMBL/GenBank/DDBJ whole genome shotgun (WGS) entry which is preliminary data.</text>
</comment>
<dbReference type="AlphaFoldDB" id="A0A7W8QI38"/>
<dbReference type="Proteomes" id="UP000572635">
    <property type="component" value="Unassembled WGS sequence"/>
</dbReference>
<protein>
    <submittedName>
        <fullName evidence="2">Pimeloyl-ACP methyl ester carboxylesterase</fullName>
    </submittedName>
</protein>
<dbReference type="PANTHER" id="PTHR43194:SF2">
    <property type="entry name" value="PEROXISOMAL MEMBRANE PROTEIN LPX1"/>
    <property type="match status" value="1"/>
</dbReference>
<dbReference type="EMBL" id="JACHDB010000001">
    <property type="protein sequence ID" value="MBB5430786.1"/>
    <property type="molecule type" value="Genomic_DNA"/>
</dbReference>
<organism evidence="2 3">
    <name type="scientific">Nocardiopsis composta</name>
    <dbReference type="NCBI Taxonomy" id="157465"/>
    <lineage>
        <taxon>Bacteria</taxon>
        <taxon>Bacillati</taxon>
        <taxon>Actinomycetota</taxon>
        <taxon>Actinomycetes</taxon>
        <taxon>Streptosporangiales</taxon>
        <taxon>Nocardiopsidaceae</taxon>
        <taxon>Nocardiopsis</taxon>
    </lineage>
</organism>
<dbReference type="PRINTS" id="PR00111">
    <property type="entry name" value="ABHYDROLASE"/>
</dbReference>
<dbReference type="RefSeq" id="WP_184388909.1">
    <property type="nucleotide sequence ID" value="NZ_BAAAJD010000139.1"/>
</dbReference>
<sequence>METTIDLDGVRTWYAEEGTGEPLVLMHGGLSDARYFGLALGALAERFRVLTPERRGHGHTPDVEGPYTVDALVGDAAAFLEKVAGGPAHLVAYSQGANLAMHLAARRPDLVSRLVLVSGAAEAEGFLPGMHPSADSEPPAVIADMYAEVSPDGREHFPVVVEKMVGLFEEPTPVTAAHLASIRARTLVMAGDDDIIRPEHTRFLYESIPGAELAVVPGTSHVLFLEKPDLCARLVLDFLTEDPVPTMMPIHRAGA</sequence>
<dbReference type="GO" id="GO:0003824">
    <property type="term" value="F:catalytic activity"/>
    <property type="evidence" value="ECO:0007669"/>
    <property type="project" value="UniProtKB-ARBA"/>
</dbReference>
<dbReference type="PANTHER" id="PTHR43194">
    <property type="entry name" value="HYDROLASE ALPHA/BETA FOLD FAMILY"/>
    <property type="match status" value="1"/>
</dbReference>
<reference evidence="2 3" key="1">
    <citation type="submission" date="2020-08" db="EMBL/GenBank/DDBJ databases">
        <title>Sequencing the genomes of 1000 actinobacteria strains.</title>
        <authorList>
            <person name="Klenk H.-P."/>
        </authorList>
    </citation>
    <scope>NUCLEOTIDE SEQUENCE [LARGE SCALE GENOMIC DNA]</scope>
    <source>
        <strain evidence="2 3">DSM 44551</strain>
    </source>
</reference>
<dbReference type="Pfam" id="PF12697">
    <property type="entry name" value="Abhydrolase_6"/>
    <property type="match status" value="1"/>
</dbReference>
<feature type="domain" description="AB hydrolase-1" evidence="1">
    <location>
        <begin position="23"/>
        <end position="233"/>
    </location>
</feature>
<evidence type="ECO:0000313" key="2">
    <source>
        <dbReference type="EMBL" id="MBB5430786.1"/>
    </source>
</evidence>
<dbReference type="InterPro" id="IPR029058">
    <property type="entry name" value="AB_hydrolase_fold"/>
</dbReference>
<evidence type="ECO:0000259" key="1">
    <source>
        <dbReference type="Pfam" id="PF12697"/>
    </source>
</evidence>
<dbReference type="InterPro" id="IPR000073">
    <property type="entry name" value="AB_hydrolase_1"/>
</dbReference>
<name>A0A7W8QI38_9ACTN</name>
<gene>
    <name evidence="2" type="ORF">HDA36_000870</name>
</gene>
<proteinExistence type="predicted"/>
<dbReference type="Gene3D" id="3.40.50.1820">
    <property type="entry name" value="alpha/beta hydrolase"/>
    <property type="match status" value="1"/>
</dbReference>
<dbReference type="SUPFAM" id="SSF53474">
    <property type="entry name" value="alpha/beta-Hydrolases"/>
    <property type="match status" value="1"/>
</dbReference>
<evidence type="ECO:0000313" key="3">
    <source>
        <dbReference type="Proteomes" id="UP000572635"/>
    </source>
</evidence>